<dbReference type="InterPro" id="IPR050557">
    <property type="entry name" value="RTX_toxin/Mannuronan_C5-epim"/>
</dbReference>
<dbReference type="SMART" id="SM00235">
    <property type="entry name" value="ZnMc"/>
    <property type="match status" value="1"/>
</dbReference>
<dbReference type="InterPro" id="IPR001343">
    <property type="entry name" value="Hemolysn_Ca-bd"/>
</dbReference>
<dbReference type="Pfam" id="PF08548">
    <property type="entry name" value="Peptidase_M10_C"/>
    <property type="match status" value="2"/>
</dbReference>
<feature type="region of interest" description="Disordered" evidence="6">
    <location>
        <begin position="1"/>
        <end position="26"/>
    </location>
</feature>
<dbReference type="InterPro" id="IPR006026">
    <property type="entry name" value="Peptidase_Metallo"/>
</dbReference>
<dbReference type="InterPro" id="IPR018511">
    <property type="entry name" value="Hemolysin-typ_Ca-bd_CS"/>
</dbReference>
<dbReference type="InterPro" id="IPR024079">
    <property type="entry name" value="MetalloPept_cat_dom_sf"/>
</dbReference>
<dbReference type="PANTHER" id="PTHR38340:SF1">
    <property type="entry name" value="S-LAYER PROTEIN"/>
    <property type="match status" value="1"/>
</dbReference>
<dbReference type="SUPFAM" id="SSF51120">
    <property type="entry name" value="beta-Roll"/>
    <property type="match status" value="1"/>
</dbReference>
<dbReference type="PANTHER" id="PTHR38340">
    <property type="entry name" value="S-LAYER PROTEIN"/>
    <property type="match status" value="1"/>
</dbReference>
<comment type="subcellular location">
    <subcellularLocation>
        <location evidence="2">Secreted</location>
    </subcellularLocation>
</comment>
<feature type="domain" description="Peptidase metallopeptidase" evidence="7">
    <location>
        <begin position="106"/>
        <end position="312"/>
    </location>
</feature>
<dbReference type="InterPro" id="IPR013858">
    <property type="entry name" value="Peptidase_M10B_C"/>
</dbReference>
<dbReference type="Gene3D" id="2.150.10.10">
    <property type="entry name" value="Serralysin-like metalloprotease, C-terminal"/>
    <property type="match status" value="1"/>
</dbReference>
<keyword evidence="9" id="KW-1185">Reference proteome</keyword>
<dbReference type="Gene3D" id="3.40.390.10">
    <property type="entry name" value="Collagenase (Catalytic Domain)"/>
    <property type="match status" value="1"/>
</dbReference>
<dbReference type="EMBL" id="JBHTCM010000007">
    <property type="protein sequence ID" value="MFC7332785.1"/>
    <property type="molecule type" value="Genomic_DNA"/>
</dbReference>
<gene>
    <name evidence="8" type="ORF">ACFQPS_06390</name>
</gene>
<keyword evidence="5" id="KW-0677">Repeat</keyword>
<evidence type="ECO:0000313" key="8">
    <source>
        <dbReference type="EMBL" id="MFC7332785.1"/>
    </source>
</evidence>
<dbReference type="CDD" id="cd04277">
    <property type="entry name" value="ZnMc_serralysin_like"/>
    <property type="match status" value="1"/>
</dbReference>
<reference evidence="9" key="1">
    <citation type="journal article" date="2019" name="Int. J. Syst. Evol. Microbiol.">
        <title>The Global Catalogue of Microorganisms (GCM) 10K type strain sequencing project: providing services to taxonomists for standard genome sequencing and annotation.</title>
        <authorList>
            <consortium name="The Broad Institute Genomics Platform"/>
            <consortium name="The Broad Institute Genome Sequencing Center for Infectious Disease"/>
            <person name="Wu L."/>
            <person name="Ma J."/>
        </authorList>
    </citation>
    <scope>NUCLEOTIDE SEQUENCE [LARGE SCALE GENOMIC DNA]</scope>
    <source>
        <strain evidence="9">CGMCC 1.16275</strain>
    </source>
</reference>
<dbReference type="Pfam" id="PF00353">
    <property type="entry name" value="HemolysinCabind"/>
    <property type="match status" value="1"/>
</dbReference>
<dbReference type="Proteomes" id="UP001596456">
    <property type="component" value="Unassembled WGS sequence"/>
</dbReference>
<evidence type="ECO:0000256" key="4">
    <source>
        <dbReference type="ARBA" id="ARBA00022525"/>
    </source>
</evidence>
<proteinExistence type="inferred from homology"/>
<comment type="cofactor">
    <cofactor evidence="1">
        <name>Ca(2+)</name>
        <dbReference type="ChEBI" id="CHEBI:29108"/>
    </cofactor>
</comment>
<dbReference type="PRINTS" id="PR00313">
    <property type="entry name" value="CABNDNGRPT"/>
</dbReference>
<evidence type="ECO:0000256" key="5">
    <source>
        <dbReference type="ARBA" id="ARBA00022737"/>
    </source>
</evidence>
<evidence type="ECO:0000256" key="3">
    <source>
        <dbReference type="ARBA" id="ARBA00009490"/>
    </source>
</evidence>
<dbReference type="InterPro" id="IPR034033">
    <property type="entry name" value="Serralysin-like"/>
</dbReference>
<keyword evidence="4" id="KW-0964">Secreted</keyword>
<evidence type="ECO:0000256" key="2">
    <source>
        <dbReference type="ARBA" id="ARBA00004613"/>
    </source>
</evidence>
<dbReference type="PROSITE" id="PS00330">
    <property type="entry name" value="HEMOLYSIN_CALCIUM"/>
    <property type="match status" value="1"/>
</dbReference>
<evidence type="ECO:0000313" key="9">
    <source>
        <dbReference type="Proteomes" id="UP001596456"/>
    </source>
</evidence>
<comment type="similarity">
    <text evidence="3">Belongs to the peptidase M10B family.</text>
</comment>
<comment type="caution">
    <text evidence="8">The sequence shown here is derived from an EMBL/GenBank/DDBJ whole genome shotgun (WGS) entry which is preliminary data.</text>
</comment>
<dbReference type="InterPro" id="IPR011049">
    <property type="entry name" value="Serralysin-like_metalloprot_C"/>
</dbReference>
<sequence>MAFETGSEVDDSALSSWPQDPADPPAWEAGSLLMQALARTTGDEGLACGCPGCVAGAERQAKGGLATIPATGQIGIDALVAAIDDSPTARWNLLNAVGQPLTPTVALGTAVTVPYAFLTAVPADYDTLQDPDKPTAATFVALTDAQRAATRLALAQYEEVSLIRFTEVTDEDAALLRFGSHQMDGSLAGYAYYPAFAVRTSDDIITAMTPSGISGDSWLAATASNAAPTPGTDAFNTVIHELGHALGLKHPFEGVPSVSAAEDSVRYTVMSYTYPDNSEIWEEQEGGWQSAQVSPRTLMLYDILAVQYLYGVNTATRAGDTVYSWQQNERFFETIWDGGGTDTLDASAQTLDCVIDLRDGHFSSIAIRATEAQKRMDLPADAGHVPTPGYDGRDNLAIAYGVVIENARGGAGNDRLIGNAVANVLEGGAGNDTLTGGAGDDRLSGGAGNDTIDGGSGVDVVRIEAARSVVTLEATGPWGVRLDGAATGTDTAIDVELIRFDDQVVYVTLPARFEAVQPGGGAFDEAFYLARWADVRAAIEAGQVKSGLEHYLAFGQAEGRDPTPLFDEQAYLARWADVRAAVEAGTFRSGYEHYLDSGWREDRDPSAWFDLSAYLERNPDVAAAGIDPLRHWLVWGIGENRTATAADTGLWLA</sequence>
<evidence type="ECO:0000256" key="1">
    <source>
        <dbReference type="ARBA" id="ARBA00001913"/>
    </source>
</evidence>
<dbReference type="RefSeq" id="WP_377357445.1">
    <property type="nucleotide sequence ID" value="NZ_JBHTCM010000007.1"/>
</dbReference>
<evidence type="ECO:0000256" key="6">
    <source>
        <dbReference type="SAM" id="MobiDB-lite"/>
    </source>
</evidence>
<name>A0ABW2KTT6_9PROT</name>
<accession>A0ABW2KTT6</accession>
<dbReference type="SUPFAM" id="SSF55486">
    <property type="entry name" value="Metalloproteases ('zincins'), catalytic domain"/>
    <property type="match status" value="1"/>
</dbReference>
<organism evidence="8 9">
    <name type="scientific">Rhodocista pekingensis</name>
    <dbReference type="NCBI Taxonomy" id="201185"/>
    <lineage>
        <taxon>Bacteria</taxon>
        <taxon>Pseudomonadati</taxon>
        <taxon>Pseudomonadota</taxon>
        <taxon>Alphaproteobacteria</taxon>
        <taxon>Rhodospirillales</taxon>
        <taxon>Azospirillaceae</taxon>
        <taxon>Rhodocista</taxon>
    </lineage>
</organism>
<protein>
    <submittedName>
        <fullName evidence="8">M10 family metallopeptidase</fullName>
    </submittedName>
</protein>
<evidence type="ECO:0000259" key="7">
    <source>
        <dbReference type="SMART" id="SM00235"/>
    </source>
</evidence>